<dbReference type="Gene3D" id="3.10.180.10">
    <property type="entry name" value="2,3-Dihydroxybiphenyl 1,2-Dioxygenase, domain 1"/>
    <property type="match status" value="1"/>
</dbReference>
<dbReference type="PROSITE" id="PS51819">
    <property type="entry name" value="VOC"/>
    <property type="match status" value="1"/>
</dbReference>
<dbReference type="InterPro" id="IPR029068">
    <property type="entry name" value="Glyas_Bleomycin-R_OHBP_Dase"/>
</dbReference>
<evidence type="ECO:0000259" key="1">
    <source>
        <dbReference type="PROSITE" id="PS51819"/>
    </source>
</evidence>
<dbReference type="PANTHER" id="PTHR36503">
    <property type="entry name" value="BLR2520 PROTEIN"/>
    <property type="match status" value="1"/>
</dbReference>
<protein>
    <submittedName>
        <fullName evidence="2">VOC family protein</fullName>
    </submittedName>
</protein>
<gene>
    <name evidence="2" type="ORF">HA254_02375</name>
</gene>
<feature type="domain" description="VOC" evidence="1">
    <location>
        <begin position="14"/>
        <end position="138"/>
    </location>
</feature>
<evidence type="ECO:0000313" key="2">
    <source>
        <dbReference type="EMBL" id="HIH09493.1"/>
    </source>
</evidence>
<dbReference type="SUPFAM" id="SSF54593">
    <property type="entry name" value="Glyoxalase/Bleomycin resistance protein/Dihydroxybiphenyl dioxygenase"/>
    <property type="match status" value="1"/>
</dbReference>
<dbReference type="AlphaFoldDB" id="A0A7J4IVE0"/>
<dbReference type="InterPro" id="IPR004360">
    <property type="entry name" value="Glyas_Fos-R_dOase_dom"/>
</dbReference>
<dbReference type="Pfam" id="PF00903">
    <property type="entry name" value="Glyoxalase"/>
    <property type="match status" value="1"/>
</dbReference>
<name>A0A7J4IVE0_9ARCH</name>
<sequence length="150" mass="16373">MAPGKDGKRQDVPTKIFVNLPVKDLGRSVEFFTKLGFKFDPRFTDKNATCMIVGSDIFVMLLAKGFFKTFTKKEISDAAKSTEVIVALSAPGRDAVDALVDRALSAGAKISNQPTDQGWMYGRSFQDPDGHLWEIFYMDEGAIGKNAAGA</sequence>
<dbReference type="PANTHER" id="PTHR36503:SF2">
    <property type="entry name" value="BLR2408 PROTEIN"/>
    <property type="match status" value="1"/>
</dbReference>
<organism evidence="2 3">
    <name type="scientific">Candidatus Iainarchaeum sp</name>
    <dbReference type="NCBI Taxonomy" id="3101447"/>
    <lineage>
        <taxon>Archaea</taxon>
        <taxon>Candidatus Iainarchaeota</taxon>
        <taxon>Candidatus Iainarchaeia</taxon>
        <taxon>Candidatus Iainarchaeales</taxon>
        <taxon>Candidatus Iainarchaeaceae</taxon>
        <taxon>Candidatus Iainarchaeum</taxon>
    </lineage>
</organism>
<dbReference type="InterPro" id="IPR037523">
    <property type="entry name" value="VOC_core"/>
</dbReference>
<dbReference type="EMBL" id="DUGC01000043">
    <property type="protein sequence ID" value="HIH09493.1"/>
    <property type="molecule type" value="Genomic_DNA"/>
</dbReference>
<reference evidence="3" key="1">
    <citation type="journal article" date="2020" name="bioRxiv">
        <title>A rank-normalized archaeal taxonomy based on genome phylogeny resolves widespread incomplete and uneven classifications.</title>
        <authorList>
            <person name="Rinke C."/>
            <person name="Chuvochina M."/>
            <person name="Mussig A.J."/>
            <person name="Chaumeil P.-A."/>
            <person name="Waite D.W."/>
            <person name="Whitman W.B."/>
            <person name="Parks D.H."/>
            <person name="Hugenholtz P."/>
        </authorList>
    </citation>
    <scope>NUCLEOTIDE SEQUENCE [LARGE SCALE GENOMIC DNA]</scope>
</reference>
<dbReference type="CDD" id="cd09012">
    <property type="entry name" value="VOC_like"/>
    <property type="match status" value="1"/>
</dbReference>
<comment type="caution">
    <text evidence="2">The sequence shown here is derived from an EMBL/GenBank/DDBJ whole genome shotgun (WGS) entry which is preliminary data.</text>
</comment>
<dbReference type="Proteomes" id="UP000565078">
    <property type="component" value="Unassembled WGS sequence"/>
</dbReference>
<proteinExistence type="predicted"/>
<accession>A0A7J4IVE0</accession>
<evidence type="ECO:0000313" key="3">
    <source>
        <dbReference type="Proteomes" id="UP000565078"/>
    </source>
</evidence>